<feature type="chain" id="PRO_5031490033" evidence="1">
    <location>
        <begin position="23"/>
        <end position="375"/>
    </location>
</feature>
<feature type="signal peptide" evidence="1">
    <location>
        <begin position="1"/>
        <end position="22"/>
    </location>
</feature>
<dbReference type="GO" id="GO:0004553">
    <property type="term" value="F:hydrolase activity, hydrolyzing O-glycosyl compounds"/>
    <property type="evidence" value="ECO:0007669"/>
    <property type="project" value="InterPro"/>
</dbReference>
<evidence type="ECO:0000313" key="3">
    <source>
        <dbReference type="EMBL" id="MVW59917.1"/>
    </source>
</evidence>
<dbReference type="SUPFAM" id="SSF81296">
    <property type="entry name" value="E set domains"/>
    <property type="match status" value="1"/>
</dbReference>
<dbReference type="Proteomes" id="UP000443353">
    <property type="component" value="Unassembled WGS sequence"/>
</dbReference>
<dbReference type="Pfam" id="PF00756">
    <property type="entry name" value="Esterase"/>
    <property type="match status" value="1"/>
</dbReference>
<feature type="domain" description="Glycoside hydrolase family 13 N-terminal" evidence="2">
    <location>
        <begin position="37"/>
        <end position="94"/>
    </location>
</feature>
<proteinExistence type="predicted"/>
<name>A0A7X3FXS7_9BURK</name>
<dbReference type="GO" id="GO:0016747">
    <property type="term" value="F:acyltransferase activity, transferring groups other than amino-acyl groups"/>
    <property type="evidence" value="ECO:0007669"/>
    <property type="project" value="TreeGrafter"/>
</dbReference>
<accession>A0A7X3FXS7</accession>
<dbReference type="InterPro" id="IPR029058">
    <property type="entry name" value="AB_hydrolase_fold"/>
</dbReference>
<sequence length="375" mass="40506">MLRQPIRTLLAAALLPAALAHAASPNDTLVSPRVADGRAVFSVHAPDADAVQLTGEMLEYGKAMPLAKGADGVWSVDVPGIAPGTYRYTFRVGGVDVVDPRNTEATRSQTRVQSLLHVPGIAVEDAQPVPHGAVAVVNYRSPVFTAPRRMHVYTPPGYAPAKGPYPVLYLLHGGGDSDENWSTVGRAGFILDNLIAAGKAKPMIVVMPAGHVPAADGSIAGAMTAMSADARNDPFTRDLMETIIPYVESHYAASPRARDRAIAGLSMGGVQTGNIALAYVDKFPWVGIFSSGWFPEMRPDVERLHGKDMDKAAKTERLLWVGYGKTDIARDNSKAMLKMFAAHGMRYQELETEGGHTYANWRLYLARFAPQLFRD</sequence>
<keyword evidence="1" id="KW-0732">Signal</keyword>
<keyword evidence="4" id="KW-1185">Reference proteome</keyword>
<protein>
    <submittedName>
        <fullName evidence="3">Esterase</fullName>
    </submittedName>
</protein>
<evidence type="ECO:0000313" key="4">
    <source>
        <dbReference type="Proteomes" id="UP000443353"/>
    </source>
</evidence>
<dbReference type="InterPro" id="IPR014756">
    <property type="entry name" value="Ig_E-set"/>
</dbReference>
<dbReference type="AlphaFoldDB" id="A0A7X3FXS7"/>
<dbReference type="Gene3D" id="3.40.50.1820">
    <property type="entry name" value="alpha/beta hydrolase"/>
    <property type="match status" value="1"/>
</dbReference>
<dbReference type="PANTHER" id="PTHR48098">
    <property type="entry name" value="ENTEROCHELIN ESTERASE-RELATED"/>
    <property type="match status" value="1"/>
</dbReference>
<evidence type="ECO:0000259" key="2">
    <source>
        <dbReference type="Pfam" id="PF02922"/>
    </source>
</evidence>
<dbReference type="InterPro" id="IPR050583">
    <property type="entry name" value="Mycobacterial_A85_antigen"/>
</dbReference>
<dbReference type="RefSeq" id="WP_160408085.1">
    <property type="nucleotide sequence ID" value="NZ_WSES01000002.1"/>
</dbReference>
<dbReference type="Gene3D" id="2.60.40.10">
    <property type="entry name" value="Immunoglobulins"/>
    <property type="match status" value="1"/>
</dbReference>
<reference evidence="3 4" key="1">
    <citation type="submission" date="2019-12" db="EMBL/GenBank/DDBJ databases">
        <authorList>
            <person name="Li C."/>
            <person name="Zhao J."/>
        </authorList>
    </citation>
    <scope>NUCLEOTIDE SEQUENCE [LARGE SCALE GENOMIC DNA]</scope>
    <source>
        <strain evidence="3 4">NEAU-DD11</strain>
    </source>
</reference>
<dbReference type="InterPro" id="IPR000801">
    <property type="entry name" value="Esterase-like"/>
</dbReference>
<dbReference type="EMBL" id="WSES01000002">
    <property type="protein sequence ID" value="MVW59917.1"/>
    <property type="molecule type" value="Genomic_DNA"/>
</dbReference>
<organism evidence="3 4">
    <name type="scientific">Massilia cellulosiltytica</name>
    <dbReference type="NCBI Taxonomy" id="2683234"/>
    <lineage>
        <taxon>Bacteria</taxon>
        <taxon>Pseudomonadati</taxon>
        <taxon>Pseudomonadota</taxon>
        <taxon>Betaproteobacteria</taxon>
        <taxon>Burkholderiales</taxon>
        <taxon>Oxalobacteraceae</taxon>
        <taxon>Telluria group</taxon>
        <taxon>Massilia</taxon>
    </lineage>
</organism>
<dbReference type="InterPro" id="IPR004193">
    <property type="entry name" value="Glyco_hydro_13_N"/>
</dbReference>
<dbReference type="GO" id="GO:0005975">
    <property type="term" value="P:carbohydrate metabolic process"/>
    <property type="evidence" value="ECO:0007669"/>
    <property type="project" value="InterPro"/>
</dbReference>
<comment type="caution">
    <text evidence="3">The sequence shown here is derived from an EMBL/GenBank/DDBJ whole genome shotgun (WGS) entry which is preliminary data.</text>
</comment>
<dbReference type="InterPro" id="IPR013783">
    <property type="entry name" value="Ig-like_fold"/>
</dbReference>
<evidence type="ECO:0000256" key="1">
    <source>
        <dbReference type="SAM" id="SignalP"/>
    </source>
</evidence>
<gene>
    <name evidence="3" type="ORF">GPY61_08225</name>
</gene>
<dbReference type="PANTHER" id="PTHR48098:SF1">
    <property type="entry name" value="DIACYLGLYCEROL ACYLTRANSFERASE_MYCOLYLTRANSFERASE AG85A"/>
    <property type="match status" value="1"/>
</dbReference>
<dbReference type="SUPFAM" id="SSF53474">
    <property type="entry name" value="alpha/beta-Hydrolases"/>
    <property type="match status" value="1"/>
</dbReference>
<dbReference type="Pfam" id="PF02922">
    <property type="entry name" value="CBM_48"/>
    <property type="match status" value="1"/>
</dbReference>